<evidence type="ECO:0000313" key="1">
    <source>
        <dbReference type="EMBL" id="KAF2798645.1"/>
    </source>
</evidence>
<dbReference type="PANTHER" id="PTHR42085:SF1">
    <property type="entry name" value="F-BOX DOMAIN-CONTAINING PROTEIN"/>
    <property type="match status" value="1"/>
</dbReference>
<dbReference type="AlphaFoldDB" id="A0A6A6XRN3"/>
<dbReference type="OrthoDB" id="62952at2759"/>
<sequence length="358" mass="41523">MMEFRKNLPEKNYALKKASESQQSSDSDELEKPAIYEFHKFMLLPGELRDRVYYYALVSDGPILPHLCTKRSGIKFHDDNNDKGHNTTSQSLAITRISKLVRQESFPIFYNENTFAFGTDTPAYFERLTQLGRFHMVHHVSIPINFYSEENGARAMRDIRRNIIEQEKYENSVMNSSWWGIFGMDKKSEEPVAFHTDNLNTFMKHPVYQSGGLSWMGIFFVLRKLSAAYTARPSDDNHDDDYERELVLRVPNANMFAEYELLRWFPKVAASMGIKLKFVDGGAVDFFGGGLSVQWVQKYQKKDALRDAPINPRDNDKILRRALDNFPRLNTVPTANTVQYYRVNCETGALDWCKVQRC</sequence>
<keyword evidence="2" id="KW-1185">Reference proteome</keyword>
<reference evidence="1" key="1">
    <citation type="journal article" date="2020" name="Stud. Mycol.">
        <title>101 Dothideomycetes genomes: a test case for predicting lifestyles and emergence of pathogens.</title>
        <authorList>
            <person name="Haridas S."/>
            <person name="Albert R."/>
            <person name="Binder M."/>
            <person name="Bloem J."/>
            <person name="Labutti K."/>
            <person name="Salamov A."/>
            <person name="Andreopoulos B."/>
            <person name="Baker S."/>
            <person name="Barry K."/>
            <person name="Bills G."/>
            <person name="Bluhm B."/>
            <person name="Cannon C."/>
            <person name="Castanera R."/>
            <person name="Culley D."/>
            <person name="Daum C."/>
            <person name="Ezra D."/>
            <person name="Gonzalez J."/>
            <person name="Henrissat B."/>
            <person name="Kuo A."/>
            <person name="Liang C."/>
            <person name="Lipzen A."/>
            <person name="Lutzoni F."/>
            <person name="Magnuson J."/>
            <person name="Mondo S."/>
            <person name="Nolan M."/>
            <person name="Ohm R."/>
            <person name="Pangilinan J."/>
            <person name="Park H.-J."/>
            <person name="Ramirez L."/>
            <person name="Alfaro M."/>
            <person name="Sun H."/>
            <person name="Tritt A."/>
            <person name="Yoshinaga Y."/>
            <person name="Zwiers L.-H."/>
            <person name="Turgeon B."/>
            <person name="Goodwin S."/>
            <person name="Spatafora J."/>
            <person name="Crous P."/>
            <person name="Grigoriev I."/>
        </authorList>
    </citation>
    <scope>NUCLEOTIDE SEQUENCE</scope>
    <source>
        <strain evidence="1">CBS 109.77</strain>
    </source>
</reference>
<evidence type="ECO:0000313" key="2">
    <source>
        <dbReference type="Proteomes" id="UP000799757"/>
    </source>
</evidence>
<dbReference type="Proteomes" id="UP000799757">
    <property type="component" value="Unassembled WGS sequence"/>
</dbReference>
<protein>
    <submittedName>
        <fullName evidence="1">Uncharacterized protein</fullName>
    </submittedName>
</protein>
<dbReference type="InterPro" id="IPR038883">
    <property type="entry name" value="AN11006-like"/>
</dbReference>
<name>A0A6A6XRN3_9PLEO</name>
<dbReference type="PANTHER" id="PTHR42085">
    <property type="entry name" value="F-BOX DOMAIN-CONTAINING PROTEIN"/>
    <property type="match status" value="1"/>
</dbReference>
<accession>A0A6A6XRN3</accession>
<proteinExistence type="predicted"/>
<dbReference type="EMBL" id="MU001779">
    <property type="protein sequence ID" value="KAF2798645.1"/>
    <property type="molecule type" value="Genomic_DNA"/>
</dbReference>
<organism evidence="1 2">
    <name type="scientific">Melanomma pulvis-pyrius CBS 109.77</name>
    <dbReference type="NCBI Taxonomy" id="1314802"/>
    <lineage>
        <taxon>Eukaryota</taxon>
        <taxon>Fungi</taxon>
        <taxon>Dikarya</taxon>
        <taxon>Ascomycota</taxon>
        <taxon>Pezizomycotina</taxon>
        <taxon>Dothideomycetes</taxon>
        <taxon>Pleosporomycetidae</taxon>
        <taxon>Pleosporales</taxon>
        <taxon>Melanommataceae</taxon>
        <taxon>Melanomma</taxon>
    </lineage>
</organism>
<gene>
    <name evidence="1" type="ORF">K505DRAFT_393095</name>
</gene>